<accession>A0A834PEQ4</accession>
<protein>
    <recommendedName>
        <fullName evidence="2">AMMECR1 domain-containing protein</fullName>
    </recommendedName>
</protein>
<evidence type="ECO:0000256" key="1">
    <source>
        <dbReference type="SAM" id="MobiDB-lite"/>
    </source>
</evidence>
<organism evidence="3 4">
    <name type="scientific">Vespula pensylvanica</name>
    <name type="common">Western yellow jacket</name>
    <name type="synonym">Wasp</name>
    <dbReference type="NCBI Taxonomy" id="30213"/>
    <lineage>
        <taxon>Eukaryota</taxon>
        <taxon>Metazoa</taxon>
        <taxon>Ecdysozoa</taxon>
        <taxon>Arthropoda</taxon>
        <taxon>Hexapoda</taxon>
        <taxon>Insecta</taxon>
        <taxon>Pterygota</taxon>
        <taxon>Neoptera</taxon>
        <taxon>Endopterygota</taxon>
        <taxon>Hymenoptera</taxon>
        <taxon>Apocrita</taxon>
        <taxon>Aculeata</taxon>
        <taxon>Vespoidea</taxon>
        <taxon>Vespidae</taxon>
        <taxon>Vespinae</taxon>
        <taxon>Vespula</taxon>
    </lineage>
</organism>
<dbReference type="InterPro" id="IPR023473">
    <property type="entry name" value="AMMECR1"/>
</dbReference>
<evidence type="ECO:0000259" key="2">
    <source>
        <dbReference type="PROSITE" id="PS51112"/>
    </source>
</evidence>
<dbReference type="PANTHER" id="PTHR13016">
    <property type="entry name" value="AMMECR1 HOMOLOG"/>
    <property type="match status" value="1"/>
</dbReference>
<dbReference type="Gene3D" id="3.30.700.20">
    <property type="entry name" value="Hypothetical protein ph0010, domain 1"/>
    <property type="match status" value="1"/>
</dbReference>
<keyword evidence="4" id="KW-1185">Reference proteome</keyword>
<dbReference type="InterPro" id="IPR027485">
    <property type="entry name" value="AMMECR1_N"/>
</dbReference>
<feature type="region of interest" description="Disordered" evidence="1">
    <location>
        <begin position="275"/>
        <end position="302"/>
    </location>
</feature>
<proteinExistence type="predicted"/>
<dbReference type="PANTHER" id="PTHR13016:SF0">
    <property type="entry name" value="AMME SYNDROME CANDIDATE GENE 1 PROTEIN"/>
    <property type="match status" value="1"/>
</dbReference>
<comment type="caution">
    <text evidence="3">The sequence shown here is derived from an EMBL/GenBank/DDBJ whole genome shotgun (WGS) entry which is preliminary data.</text>
</comment>
<dbReference type="Proteomes" id="UP000600918">
    <property type="component" value="Unassembled WGS sequence"/>
</dbReference>
<dbReference type="FunFam" id="3.30.700.20:FF:000001">
    <property type="entry name" value="AMME syndrome candidate gene 1"/>
    <property type="match status" value="1"/>
</dbReference>
<reference evidence="3" key="1">
    <citation type="journal article" date="2020" name="G3 (Bethesda)">
        <title>High-Quality Assemblies for Three Invasive Social Wasps from the &lt;i&gt;Vespula&lt;/i&gt; Genus.</title>
        <authorList>
            <person name="Harrop T.W.R."/>
            <person name="Guhlin J."/>
            <person name="McLaughlin G.M."/>
            <person name="Permina E."/>
            <person name="Stockwell P."/>
            <person name="Gilligan J."/>
            <person name="Le Lec M.F."/>
            <person name="Gruber M.A.M."/>
            <person name="Quinn O."/>
            <person name="Lovegrove M."/>
            <person name="Duncan E.J."/>
            <person name="Remnant E.J."/>
            <person name="Van Eeckhoven J."/>
            <person name="Graham B."/>
            <person name="Knapp R.A."/>
            <person name="Langford K.W."/>
            <person name="Kronenberg Z."/>
            <person name="Press M.O."/>
            <person name="Eacker S.M."/>
            <person name="Wilson-Rankin E.E."/>
            <person name="Purcell J."/>
            <person name="Lester P.J."/>
            <person name="Dearden P.K."/>
        </authorList>
    </citation>
    <scope>NUCLEOTIDE SEQUENCE</scope>
    <source>
        <strain evidence="3">Volc-1</strain>
    </source>
</reference>
<gene>
    <name evidence="3" type="ORF">H0235_000162</name>
</gene>
<feature type="domain" description="AMMECR1" evidence="2">
    <location>
        <begin position="32"/>
        <end position="226"/>
    </location>
</feature>
<dbReference type="PROSITE" id="PS51112">
    <property type="entry name" value="AMMECR1"/>
    <property type="match status" value="1"/>
</dbReference>
<dbReference type="Pfam" id="PF01871">
    <property type="entry name" value="AMMECR1"/>
    <property type="match status" value="1"/>
</dbReference>
<sequence length="302" mass="34620">MAAGCCGTKKQKLNNSTSIPCNGSTVLQNGTQIRYSTIVQPEMGFFCFDVLYCQLHQLDPPKTPNFSNDAFPLFVTWSIGKDMRLRGCIGTFNAMHLHAGLREYATTSAFKDSRFNPITREELPRLHVSVSILRNFEDGVDYLDWEVGVHGIRIEFHNEKGNKRTATYLPDVAPEQGWDQIQTIDSLLHKGGYKGLVTPDIRRSVKLTRYQSEKVTVSYQDYMTHWHCRSQQHTLVMVQPNHPSFIHPLPMPPVSPVVVPVQDYPSFWWDRAGPSFPPPHSHPRTHRFTTQENMDRGVRKRK</sequence>
<evidence type="ECO:0000313" key="3">
    <source>
        <dbReference type="EMBL" id="KAF7437771.1"/>
    </source>
</evidence>
<dbReference type="InterPro" id="IPR036071">
    <property type="entry name" value="AMMECR1_dom_sf"/>
</dbReference>
<feature type="compositionally biased region" description="Basic and acidic residues" evidence="1">
    <location>
        <begin position="293"/>
        <end position="302"/>
    </location>
</feature>
<dbReference type="EMBL" id="JACSDY010000001">
    <property type="protein sequence ID" value="KAF7437771.1"/>
    <property type="molecule type" value="Genomic_DNA"/>
</dbReference>
<dbReference type="InterPro" id="IPR002733">
    <property type="entry name" value="AMMECR1_domain"/>
</dbReference>
<dbReference type="SUPFAM" id="SSF143447">
    <property type="entry name" value="AMMECR1-like"/>
    <property type="match status" value="1"/>
</dbReference>
<dbReference type="AlphaFoldDB" id="A0A834PEQ4"/>
<evidence type="ECO:0000313" key="4">
    <source>
        <dbReference type="Proteomes" id="UP000600918"/>
    </source>
</evidence>
<name>A0A834PEQ4_VESPE</name>
<dbReference type="NCBIfam" id="TIGR00296">
    <property type="entry name" value="TIGR00296 family protein"/>
    <property type="match status" value="1"/>
</dbReference>